<evidence type="ECO:0000313" key="3">
    <source>
        <dbReference type="Proteomes" id="UP000268093"/>
    </source>
</evidence>
<dbReference type="PANTHER" id="PTHR31605:SF0">
    <property type="entry name" value="GLYCEROL-3-PHOSPHATE O-ACYLTRANSFERASE 1"/>
    <property type="match status" value="1"/>
</dbReference>
<keyword evidence="1" id="KW-0812">Transmembrane</keyword>
<dbReference type="GO" id="GO:0004366">
    <property type="term" value="F:glycerol-3-phosphate O-acyltransferase activity"/>
    <property type="evidence" value="ECO:0007669"/>
    <property type="project" value="TreeGrafter"/>
</dbReference>
<dbReference type="GO" id="GO:0008654">
    <property type="term" value="P:phospholipid biosynthetic process"/>
    <property type="evidence" value="ECO:0007669"/>
    <property type="project" value="TreeGrafter"/>
</dbReference>
<dbReference type="PANTHER" id="PTHR31605">
    <property type="entry name" value="GLYCEROL-3-PHOSPHATE O-ACYLTRANSFERASE 1"/>
    <property type="match status" value="1"/>
</dbReference>
<evidence type="ECO:0000256" key="1">
    <source>
        <dbReference type="SAM" id="Phobius"/>
    </source>
</evidence>
<dbReference type="GO" id="GO:0016287">
    <property type="term" value="F:glycerone-phosphate O-acyltransferase activity"/>
    <property type="evidence" value="ECO:0007669"/>
    <property type="project" value="TreeGrafter"/>
</dbReference>
<dbReference type="Proteomes" id="UP000268093">
    <property type="component" value="Unassembled WGS sequence"/>
</dbReference>
<gene>
    <name evidence="2" type="ORF">BC936DRAFT_139313</name>
</gene>
<organism evidence="2 3">
    <name type="scientific">Jimgerdemannia flammicorona</name>
    <dbReference type="NCBI Taxonomy" id="994334"/>
    <lineage>
        <taxon>Eukaryota</taxon>
        <taxon>Fungi</taxon>
        <taxon>Fungi incertae sedis</taxon>
        <taxon>Mucoromycota</taxon>
        <taxon>Mucoromycotina</taxon>
        <taxon>Endogonomycetes</taxon>
        <taxon>Endogonales</taxon>
        <taxon>Endogonaceae</taxon>
        <taxon>Jimgerdemannia</taxon>
    </lineage>
</organism>
<dbReference type="OrthoDB" id="2427554at2759"/>
<dbReference type="EMBL" id="RBNI01014689">
    <property type="protein sequence ID" value="RUP19465.1"/>
    <property type="molecule type" value="Genomic_DNA"/>
</dbReference>
<dbReference type="InterPro" id="IPR052744">
    <property type="entry name" value="GPAT/DAPAT"/>
</dbReference>
<comment type="caution">
    <text evidence="2">The sequence shown here is derived from an EMBL/GenBank/DDBJ whole genome shotgun (WGS) entry which is preliminary data.</text>
</comment>
<keyword evidence="1" id="KW-0472">Membrane</keyword>
<accession>A0A433BA51</accession>
<keyword evidence="1" id="KW-1133">Transmembrane helix</keyword>
<reference evidence="2 3" key="1">
    <citation type="journal article" date="2018" name="New Phytol.">
        <title>Phylogenomics of Endogonaceae and evolution of mycorrhizas within Mucoromycota.</title>
        <authorList>
            <person name="Chang Y."/>
            <person name="Desiro A."/>
            <person name="Na H."/>
            <person name="Sandor L."/>
            <person name="Lipzen A."/>
            <person name="Clum A."/>
            <person name="Barry K."/>
            <person name="Grigoriev I.V."/>
            <person name="Martin F.M."/>
            <person name="Stajich J.E."/>
            <person name="Smith M.E."/>
            <person name="Bonito G."/>
            <person name="Spatafora J.W."/>
        </authorList>
    </citation>
    <scope>NUCLEOTIDE SEQUENCE [LARGE SCALE GENOMIC DNA]</scope>
    <source>
        <strain evidence="2 3">GMNB39</strain>
    </source>
</reference>
<keyword evidence="3" id="KW-1185">Reference proteome</keyword>
<proteinExistence type="predicted"/>
<protein>
    <submittedName>
        <fullName evidence="2">Uncharacterized protein</fullName>
    </submittedName>
</protein>
<name>A0A433BA51_9FUNG</name>
<feature type="transmembrane region" description="Helical" evidence="1">
    <location>
        <begin position="157"/>
        <end position="175"/>
    </location>
</feature>
<sequence length="191" mass="21393">MTSLGVCNVVLDIFFHEIRLCNAHHIPVEGPIIFIAAPHSNQPSVSMIQLLTIKTDSFCIMGLNMCFTTQLHMGDSISLPKGLVLFSTCLSLSSSMSLVPRKLEALTGSMIKIASHDILATWKLLISLAFIPALYTTYILITLFIALCSDWPRSIKLLTPLLIWNLLPFISYISMRFGENRIDVYRYVILS</sequence>
<evidence type="ECO:0000313" key="2">
    <source>
        <dbReference type="EMBL" id="RUP19465.1"/>
    </source>
</evidence>
<feature type="transmembrane region" description="Helical" evidence="1">
    <location>
        <begin position="120"/>
        <end position="145"/>
    </location>
</feature>
<dbReference type="AlphaFoldDB" id="A0A433BA51"/>